<protein>
    <submittedName>
        <fullName evidence="1">Uncharacterized protein</fullName>
    </submittedName>
</protein>
<dbReference type="Proteomes" id="UP001057402">
    <property type="component" value="Chromosome 4"/>
</dbReference>
<keyword evidence="2" id="KW-1185">Reference proteome</keyword>
<dbReference type="EMBL" id="CM042883">
    <property type="protein sequence ID" value="KAI4375716.1"/>
    <property type="molecule type" value="Genomic_DNA"/>
</dbReference>
<gene>
    <name evidence="1" type="ORF">MLD38_013552</name>
</gene>
<name>A0ACB9RBS9_9MYRT</name>
<evidence type="ECO:0000313" key="2">
    <source>
        <dbReference type="Proteomes" id="UP001057402"/>
    </source>
</evidence>
<accession>A0ACB9RBS9</accession>
<sequence>MGDRAAAAAVVSGRLRRWGGEGGRGRGKRRRTREGHATASFLQVSPLFDNSGQAAGNLRIPDNFVRKVRDELSAVSTLNVPDGSVWHIGIQKIDNKFWFHEGWQNFAEHYSIGVGYFLVFGYEGNSIFNIYIFNLTTSEINYHSNTRHNPHYSRQLNIFKEMEDDDVAALFGSSSLSASNASLKRKAIGGSSAAADHLTLNRGFAPMTMHNLFNGNMHHQQQKNALGSHAAGMRAIPDIIVQAGGIKFRSGEDDVKMSSPSDQVMKKVKKPRKKWKSDPNLPMSGTPTDSESSESRFRFYASASTRKRTVTAEERERAINAAKTFEPDNPFCRVVLRPSYLYRGCIMYLPSCFTEKHLNGVSGFIKLQLPDGRQWQVRCLYRAGRVKLSQGWYDFCLENNLAEGDVCVFELIRARDIVLKVYLFRVMDEAGMVNPRLHGR</sequence>
<evidence type="ECO:0000313" key="1">
    <source>
        <dbReference type="EMBL" id="KAI4375716.1"/>
    </source>
</evidence>
<proteinExistence type="predicted"/>
<comment type="caution">
    <text evidence="1">The sequence shown here is derived from an EMBL/GenBank/DDBJ whole genome shotgun (WGS) entry which is preliminary data.</text>
</comment>
<reference evidence="2" key="1">
    <citation type="journal article" date="2023" name="Front. Plant Sci.">
        <title>Chromosomal-level genome assembly of Melastoma candidum provides insights into trichome evolution.</title>
        <authorList>
            <person name="Zhong Y."/>
            <person name="Wu W."/>
            <person name="Sun C."/>
            <person name="Zou P."/>
            <person name="Liu Y."/>
            <person name="Dai S."/>
            <person name="Zhou R."/>
        </authorList>
    </citation>
    <scope>NUCLEOTIDE SEQUENCE [LARGE SCALE GENOMIC DNA]</scope>
</reference>
<organism evidence="1 2">
    <name type="scientific">Melastoma candidum</name>
    <dbReference type="NCBI Taxonomy" id="119954"/>
    <lineage>
        <taxon>Eukaryota</taxon>
        <taxon>Viridiplantae</taxon>
        <taxon>Streptophyta</taxon>
        <taxon>Embryophyta</taxon>
        <taxon>Tracheophyta</taxon>
        <taxon>Spermatophyta</taxon>
        <taxon>Magnoliopsida</taxon>
        <taxon>eudicotyledons</taxon>
        <taxon>Gunneridae</taxon>
        <taxon>Pentapetalae</taxon>
        <taxon>rosids</taxon>
        <taxon>malvids</taxon>
        <taxon>Myrtales</taxon>
        <taxon>Melastomataceae</taxon>
        <taxon>Melastomatoideae</taxon>
        <taxon>Melastomateae</taxon>
        <taxon>Melastoma</taxon>
    </lineage>
</organism>